<comment type="caution">
    <text evidence="5">The sequence shown here is derived from an EMBL/GenBank/DDBJ whole genome shotgun (WGS) entry which is preliminary data.</text>
</comment>
<feature type="non-terminal residue" evidence="5">
    <location>
        <position position="1"/>
    </location>
</feature>
<feature type="domain" description="DUF7743" evidence="4">
    <location>
        <begin position="417"/>
        <end position="510"/>
    </location>
</feature>
<feature type="domain" description="DUF7035" evidence="3">
    <location>
        <begin position="642"/>
        <end position="769"/>
    </location>
</feature>
<evidence type="ECO:0000259" key="2">
    <source>
        <dbReference type="Pfam" id="PF23033"/>
    </source>
</evidence>
<feature type="chain" id="PRO_5035191714" description="EGF-like domain-containing protein" evidence="1">
    <location>
        <begin position="25"/>
        <end position="1039"/>
    </location>
</feature>
<name>A0A8J4PKD0_9MYCE</name>
<evidence type="ECO:0000313" key="5">
    <source>
        <dbReference type="EMBL" id="KAF2068418.1"/>
    </source>
</evidence>
<accession>A0A8J4PKD0</accession>
<evidence type="ECO:0000259" key="3">
    <source>
        <dbReference type="Pfam" id="PF23034"/>
    </source>
</evidence>
<sequence length="1039" mass="115332">MKYRYFLCIFILFYSFVNISPVNALKAEVLSQQPNDYYANATGYCRVSFYLALVDPQYPVTDIRSYLPHFFIISPFPAFYVNSTTTILFVTLDIRGNVDSSSFPVSFLYYQDSQWTTVPTVDTQGDEYYFKCEGTPQPISQLTLLRPLEAGVMVDGKNSIFRGYVQTDLKRGFRDTTCSSILSACDVGFQGNGVYQATFYLLNTYTGDLTLTNPNNFVITINGSRFEFDNPLSTSLYQSQIVQSIIEGTYSSNSFSGALYAFSSNQNVLPIITEIFVPLIGTVKNFSASMSGSNLQPKFMTSKKLAIGSIIPYSQNVFITNTLSQSKTSGWDLGSLYYMDSSFYVQSSMKYIFGITTTYAAIVDTSYPFGLVSLSEPLPKFKISTMFSPYQSQYSINVGILYWSPAGRVIDGTIGGDTTAPVLEAIIMNPINNTHSVLSLQITDNLSGVGYIGVLDSTTTDNFYLNQQNLVNGTLRDGTFEKILPFQSFANFEIAIFDRAGNKVSFPRNMISAKFGLGISGFQRVDFDITYFKFKQANVDVSTDSVASTLYFNFTLPTDFDRKYTNVQFRPNLTPKKGFESKYYGGYNTATLLYEINFIIPAKTFPSYVPYTLYINDIKVGPYLIVSKFESDSRLLVTSSEFDQMFPVVTNFSIENSDVSLLNLVNIAWSLTVTDENFVKKVIVQVVGDFDPQGFNTTMEYTTRETSVVIPIKKTLNSAVLCKSQNYRIKYIYTEDWLGNFGETFRDVNGDIHPFYKFENANDNITVTCIQSFSNVIPSIIDAFINHTLNATTKVPNAVVNFTVSGSLGPSLPSCYFHSYPMDFLSVEAVLLGVNSDLNTIKYSCTIDLPFRYGPQIGVSIYGIVDSLGQVVGYPTSDMPATAKEFTNIASTHQGPLIDHVWRDGNKISVTGTRLYKCILIVYPENLPTVQLSSLDIATGVFIMAGNYTPSFSSTVYVSVYNIDNLEESNRLLLIKGPPVTPTPSPTPSSTPVTCSFDCGEPQGYGKCVNGACICNPPHTGLDCKAKVDNTTVITPNPV</sequence>
<dbReference type="PANTHER" id="PTHR31378:SF17">
    <property type="match status" value="1"/>
</dbReference>
<evidence type="ECO:0000256" key="1">
    <source>
        <dbReference type="SAM" id="SignalP"/>
    </source>
</evidence>
<organism evidence="5 6">
    <name type="scientific">Polysphondylium violaceum</name>
    <dbReference type="NCBI Taxonomy" id="133409"/>
    <lineage>
        <taxon>Eukaryota</taxon>
        <taxon>Amoebozoa</taxon>
        <taxon>Evosea</taxon>
        <taxon>Eumycetozoa</taxon>
        <taxon>Dictyostelia</taxon>
        <taxon>Dictyosteliales</taxon>
        <taxon>Dictyosteliaceae</taxon>
        <taxon>Polysphondylium</taxon>
    </lineage>
</organism>
<dbReference type="InterPro" id="IPR055463">
    <property type="entry name" value="DUF7035"/>
</dbReference>
<keyword evidence="6" id="KW-1185">Reference proteome</keyword>
<dbReference type="EMBL" id="AJWJ01000999">
    <property type="protein sequence ID" value="KAF2068418.1"/>
    <property type="molecule type" value="Genomic_DNA"/>
</dbReference>
<dbReference type="InterPro" id="IPR056645">
    <property type="entry name" value="DUF7743"/>
</dbReference>
<feature type="signal peptide" evidence="1">
    <location>
        <begin position="1"/>
        <end position="24"/>
    </location>
</feature>
<dbReference type="AlphaFoldDB" id="A0A8J4PKD0"/>
<dbReference type="Pfam" id="PF24893">
    <property type="entry name" value="DUF7743"/>
    <property type="match status" value="1"/>
</dbReference>
<evidence type="ECO:0008006" key="7">
    <source>
        <dbReference type="Google" id="ProtNLM"/>
    </source>
</evidence>
<dbReference type="Proteomes" id="UP000695562">
    <property type="component" value="Unassembled WGS sequence"/>
</dbReference>
<gene>
    <name evidence="5" type="ORF">CYY_010256</name>
</gene>
<keyword evidence="1" id="KW-0732">Signal</keyword>
<protein>
    <recommendedName>
        <fullName evidence="7">EGF-like domain-containing protein</fullName>
    </recommendedName>
</protein>
<dbReference type="Pfam" id="PF23033">
    <property type="entry name" value="DUF7034"/>
    <property type="match status" value="1"/>
</dbReference>
<dbReference type="PANTHER" id="PTHR31378">
    <property type="entry name" value="EGF-LIKE DOMAIN-CONTAINING PROTEIN-RELATED-RELATED"/>
    <property type="match status" value="1"/>
</dbReference>
<feature type="domain" description="DUF7034" evidence="2">
    <location>
        <begin position="779"/>
        <end position="889"/>
    </location>
</feature>
<dbReference type="InterPro" id="IPR055462">
    <property type="entry name" value="DUF7034"/>
</dbReference>
<reference evidence="5" key="1">
    <citation type="submission" date="2020-01" db="EMBL/GenBank/DDBJ databases">
        <title>Development of genomics and gene disruption for Polysphondylium violaceum indicates a role for the polyketide synthase stlB in stalk morphogenesis.</title>
        <authorList>
            <person name="Narita B."/>
            <person name="Kawabe Y."/>
            <person name="Kin K."/>
            <person name="Saito T."/>
            <person name="Gibbs R."/>
            <person name="Kuspa A."/>
            <person name="Muzny D."/>
            <person name="Queller D."/>
            <person name="Richards S."/>
            <person name="Strassman J."/>
            <person name="Sucgang R."/>
            <person name="Worley K."/>
            <person name="Schaap P."/>
        </authorList>
    </citation>
    <scope>NUCLEOTIDE SEQUENCE</scope>
    <source>
        <strain evidence="5">QSvi11</strain>
    </source>
</reference>
<proteinExistence type="predicted"/>
<dbReference type="OrthoDB" id="6130531at2759"/>
<dbReference type="Pfam" id="PF23034">
    <property type="entry name" value="DUF7035"/>
    <property type="match status" value="1"/>
</dbReference>
<evidence type="ECO:0000313" key="6">
    <source>
        <dbReference type="Proteomes" id="UP000695562"/>
    </source>
</evidence>
<evidence type="ECO:0000259" key="4">
    <source>
        <dbReference type="Pfam" id="PF24893"/>
    </source>
</evidence>